<feature type="transmembrane region" description="Helical" evidence="13">
    <location>
        <begin position="282"/>
        <end position="301"/>
    </location>
</feature>
<dbReference type="Pfam" id="PF02080">
    <property type="entry name" value="TrkA_C"/>
    <property type="match status" value="1"/>
</dbReference>
<reference evidence="16 18" key="1">
    <citation type="journal article" date="2014" name="ISME J.">
        <title>Trehalose/2-sulfotrehalose biosynthesis and glycine-betaine uptake are widely spread mechanisms for osmoadaptation in the Halobacteriales.</title>
        <authorList>
            <person name="Youssef N.H."/>
            <person name="Savage-Ashlock K.N."/>
            <person name="McCully A.L."/>
            <person name="Luedtke B."/>
            <person name="Shaw E.I."/>
            <person name="Hoff W.D."/>
            <person name="Elshahed M.S."/>
        </authorList>
    </citation>
    <scope>NUCLEOTIDE SEQUENCE [LARGE SCALE GENOMIC DNA]</scope>
    <source>
        <strain evidence="16 18">DX253</strain>
    </source>
</reference>
<keyword evidence="9 13" id="KW-1133">Transmembrane helix</keyword>
<dbReference type="PATRIC" id="fig|797209.4.peg.444"/>
<evidence type="ECO:0000256" key="8">
    <source>
        <dbReference type="ARBA" id="ARBA00022958"/>
    </source>
</evidence>
<dbReference type="GO" id="GO:0015297">
    <property type="term" value="F:antiporter activity"/>
    <property type="evidence" value="ECO:0007669"/>
    <property type="project" value="UniProtKB-KW"/>
</dbReference>
<feature type="transmembrane region" description="Helical" evidence="13">
    <location>
        <begin position="199"/>
        <end position="217"/>
    </location>
</feature>
<proteinExistence type="predicted"/>
<dbReference type="AlphaFoldDB" id="E7QND7"/>
<feature type="transmembrane region" description="Helical" evidence="13">
    <location>
        <begin position="66"/>
        <end position="85"/>
    </location>
</feature>
<protein>
    <submittedName>
        <fullName evidence="17">Sodium/proton antiporter, CPA1 family</fullName>
    </submittedName>
</protein>
<feature type="transmembrane region" description="Helical" evidence="13">
    <location>
        <begin position="35"/>
        <end position="54"/>
    </location>
</feature>
<evidence type="ECO:0000256" key="6">
    <source>
        <dbReference type="ARBA" id="ARBA00022538"/>
    </source>
</evidence>
<dbReference type="EMBL" id="AEMG01000002">
    <property type="protein sequence ID" value="EFW93932.1"/>
    <property type="molecule type" value="Genomic_DNA"/>
</dbReference>
<dbReference type="InterPro" id="IPR006037">
    <property type="entry name" value="RCK_C"/>
</dbReference>
<feature type="transmembrane region" description="Helical" evidence="13">
    <location>
        <begin position="229"/>
        <end position="246"/>
    </location>
</feature>
<evidence type="ECO:0000256" key="1">
    <source>
        <dbReference type="ARBA" id="ARBA00003660"/>
    </source>
</evidence>
<dbReference type="OrthoDB" id="11709at2157"/>
<feature type="transmembrane region" description="Helical" evidence="13">
    <location>
        <begin position="97"/>
        <end position="117"/>
    </location>
</feature>
<dbReference type="RefSeq" id="WP_007976612.1">
    <property type="nucleotide sequence ID" value="NZ_AEMG01000002.1"/>
</dbReference>
<evidence type="ECO:0000313" key="17">
    <source>
        <dbReference type="EMBL" id="SHK66494.1"/>
    </source>
</evidence>
<dbReference type="Gene3D" id="3.30.70.1450">
    <property type="entry name" value="Regulator of K+ conductance, C-terminal domain"/>
    <property type="match status" value="1"/>
</dbReference>
<dbReference type="Pfam" id="PF02254">
    <property type="entry name" value="TrkA_N"/>
    <property type="match status" value="1"/>
</dbReference>
<dbReference type="InterPro" id="IPR006036">
    <property type="entry name" value="K_uptake_TrkA"/>
</dbReference>
<feature type="transmembrane region" description="Helical" evidence="13">
    <location>
        <begin position="343"/>
        <end position="365"/>
    </location>
</feature>
<dbReference type="PRINTS" id="PR00335">
    <property type="entry name" value="KUPTAKETRKA"/>
</dbReference>
<evidence type="ECO:0000256" key="4">
    <source>
        <dbReference type="ARBA" id="ARBA00022449"/>
    </source>
</evidence>
<evidence type="ECO:0000256" key="9">
    <source>
        <dbReference type="ARBA" id="ARBA00022989"/>
    </source>
</evidence>
<dbReference type="PROSITE" id="PS51201">
    <property type="entry name" value="RCK_N"/>
    <property type="match status" value="1"/>
</dbReference>
<keyword evidence="19" id="KW-1185">Reference proteome</keyword>
<dbReference type="Proteomes" id="UP000003751">
    <property type="component" value="Unassembled WGS sequence"/>
</dbReference>
<evidence type="ECO:0000259" key="15">
    <source>
        <dbReference type="PROSITE" id="PS51202"/>
    </source>
</evidence>
<dbReference type="GO" id="GO:0005886">
    <property type="term" value="C:plasma membrane"/>
    <property type="evidence" value="ECO:0007669"/>
    <property type="project" value="UniProtKB-SubCell"/>
</dbReference>
<sequence>MSAEAASAQLLYIVTAIIGLGVVSQVLADRFQVPSVLFLISAGVLFGPVGLGLLDPSAFGDALSSIVGLSVAIIVFEGAFHLKVSKLREAPSAQIRLITVGALISLLGTATVVRYALRQPWDLSLLIGSLLVATGPTVISPILSVVAVRDRVGAALETEGIANDVSAAILAVVMFEVLVLTGSNGFDFGEFLASFVRRLGTGVLVGLVVAGILWYVLHRLNLSRGNAPQNSRLLILVGALTAYAAADFVAKEAGIAAVATAGILLGNANLPYEEKIEEFKGDITLVVLSFVFITLAAQLKPTYLFDLGIGGIVVVLAVMFVIRPLVIFVSASGGRFTRGEKTFMSLVGPRGIIPASVATLFAIRIRNEADVIPNAETAAAVLIGTVFLVIVVTVVFEGGFARHIAEYLNVIPMRVLIIGGGKVGRSLAARLEDRGENVVIIENDETILQTAREEGYTVHEGDGTDTEVLRAAGADNAKIVVAATGDDDVNLLVAQLAESKFDVETIIARANNPDNVDAFEDLGVRTISSSLATAWAIDNVIERPALSNWMTELGRSGDVQEIEVTEPSMVGKTIEELDSELPNGVLIALVGRDGETQVPSEDFTLQNGDHVTFLGRKSAVRSAISLCHPR</sequence>
<evidence type="ECO:0000256" key="12">
    <source>
        <dbReference type="ARBA" id="ARBA00023136"/>
    </source>
</evidence>
<dbReference type="EMBL" id="FRAN01000002">
    <property type="protein sequence ID" value="SHK66494.1"/>
    <property type="molecule type" value="Genomic_DNA"/>
</dbReference>
<dbReference type="SUPFAM" id="SSF51735">
    <property type="entry name" value="NAD(P)-binding Rossmann-fold domains"/>
    <property type="match status" value="1"/>
</dbReference>
<evidence type="ECO:0000313" key="16">
    <source>
        <dbReference type="EMBL" id="EFW93932.1"/>
    </source>
</evidence>
<feature type="transmembrane region" description="Helical" evidence="13">
    <location>
        <begin position="307"/>
        <end position="331"/>
    </location>
</feature>
<keyword evidence="7 13" id="KW-0812">Transmembrane</keyword>
<evidence type="ECO:0000313" key="18">
    <source>
        <dbReference type="Proteomes" id="UP000003751"/>
    </source>
</evidence>
<dbReference type="PROSITE" id="PS51202">
    <property type="entry name" value="RCK_C"/>
    <property type="match status" value="1"/>
</dbReference>
<name>E7QND7_HALPU</name>
<dbReference type="Gene3D" id="1.20.1530.20">
    <property type="match status" value="1"/>
</dbReference>
<organism evidence="16 18">
    <name type="scientific">Haladaptatus paucihalophilus DX253</name>
    <dbReference type="NCBI Taxonomy" id="797209"/>
    <lineage>
        <taxon>Archaea</taxon>
        <taxon>Methanobacteriati</taxon>
        <taxon>Methanobacteriota</taxon>
        <taxon>Stenosarchaea group</taxon>
        <taxon>Halobacteria</taxon>
        <taxon>Halobacteriales</taxon>
        <taxon>Haladaptataceae</taxon>
        <taxon>Haladaptatus</taxon>
    </lineage>
</organism>
<keyword evidence="5" id="KW-1003">Cell membrane</keyword>
<dbReference type="STRING" id="797209.GCA_000376445_01761"/>
<dbReference type="GO" id="GO:0015079">
    <property type="term" value="F:potassium ion transmembrane transporter activity"/>
    <property type="evidence" value="ECO:0007669"/>
    <property type="project" value="InterPro"/>
</dbReference>
<dbReference type="eggNOG" id="arCOG01957">
    <property type="taxonomic scope" value="Archaea"/>
</dbReference>
<comment type="subcellular location">
    <subcellularLocation>
        <location evidence="2">Cell membrane</location>
        <topology evidence="2">Multi-pass membrane protein</topology>
    </subcellularLocation>
</comment>
<keyword evidence="4" id="KW-0050">Antiport</keyword>
<evidence type="ECO:0000256" key="5">
    <source>
        <dbReference type="ARBA" id="ARBA00022475"/>
    </source>
</evidence>
<gene>
    <name evidence="17" type="ORF">SAMN05444342_2032</name>
    <name evidence="16" type="ORF">ZOD2009_02275</name>
</gene>
<keyword evidence="8" id="KW-0630">Potassium</keyword>
<feature type="transmembrane region" description="Helical" evidence="13">
    <location>
        <begin position="252"/>
        <end position="270"/>
    </location>
</feature>
<dbReference type="InterPro" id="IPR036721">
    <property type="entry name" value="RCK_C_sf"/>
</dbReference>
<keyword evidence="12 13" id="KW-0472">Membrane</keyword>
<evidence type="ECO:0000259" key="14">
    <source>
        <dbReference type="PROSITE" id="PS51201"/>
    </source>
</evidence>
<dbReference type="Gene3D" id="3.40.50.720">
    <property type="entry name" value="NAD(P)-binding Rossmann-like Domain"/>
    <property type="match status" value="1"/>
</dbReference>
<reference evidence="17" key="3">
    <citation type="submission" date="2016-11" db="EMBL/GenBank/DDBJ databases">
        <authorList>
            <person name="Jaros S."/>
            <person name="Januszkiewicz K."/>
            <person name="Wedrychowicz H."/>
        </authorList>
    </citation>
    <scope>NUCLEOTIDE SEQUENCE [LARGE SCALE GENOMIC DNA]</scope>
    <source>
        <strain evidence="17">DX253</strain>
    </source>
</reference>
<evidence type="ECO:0000256" key="10">
    <source>
        <dbReference type="ARBA" id="ARBA00023027"/>
    </source>
</evidence>
<dbReference type="InterPro" id="IPR038770">
    <property type="entry name" value="Na+/solute_symporter_sf"/>
</dbReference>
<keyword evidence="3" id="KW-0813">Transport</keyword>
<evidence type="ECO:0000256" key="3">
    <source>
        <dbReference type="ARBA" id="ARBA00022448"/>
    </source>
</evidence>
<feature type="transmembrane region" description="Helical" evidence="13">
    <location>
        <begin position="377"/>
        <end position="396"/>
    </location>
</feature>
<evidence type="ECO:0000256" key="13">
    <source>
        <dbReference type="SAM" id="Phobius"/>
    </source>
</evidence>
<dbReference type="InterPro" id="IPR036291">
    <property type="entry name" value="NAD(P)-bd_dom_sf"/>
</dbReference>
<comment type="function">
    <text evidence="1">Part of a potassium transport system.</text>
</comment>
<feature type="transmembrane region" description="Helical" evidence="13">
    <location>
        <begin position="123"/>
        <end position="148"/>
    </location>
</feature>
<dbReference type="InterPro" id="IPR006153">
    <property type="entry name" value="Cation/H_exchanger_TM"/>
</dbReference>
<evidence type="ECO:0000313" key="19">
    <source>
        <dbReference type="Proteomes" id="UP000184203"/>
    </source>
</evidence>
<dbReference type="SUPFAM" id="SSF116726">
    <property type="entry name" value="TrkA C-terminal domain-like"/>
    <property type="match status" value="1"/>
</dbReference>
<evidence type="ECO:0000256" key="2">
    <source>
        <dbReference type="ARBA" id="ARBA00004651"/>
    </source>
</evidence>
<dbReference type="PANTHER" id="PTHR32507">
    <property type="entry name" value="NA(+)/H(+) ANTIPORTER 1"/>
    <property type="match status" value="1"/>
</dbReference>
<evidence type="ECO:0000256" key="7">
    <source>
        <dbReference type="ARBA" id="ARBA00022692"/>
    </source>
</evidence>
<dbReference type="InterPro" id="IPR003148">
    <property type="entry name" value="RCK_N"/>
</dbReference>
<evidence type="ECO:0000256" key="11">
    <source>
        <dbReference type="ARBA" id="ARBA00023065"/>
    </source>
</evidence>
<dbReference type="GO" id="GO:1902600">
    <property type="term" value="P:proton transmembrane transport"/>
    <property type="evidence" value="ECO:0007669"/>
    <property type="project" value="InterPro"/>
</dbReference>
<feature type="domain" description="RCK N-terminal" evidence="14">
    <location>
        <begin position="412"/>
        <end position="541"/>
    </location>
</feature>
<dbReference type="PANTHER" id="PTHR32507:SF0">
    <property type="entry name" value="NA(+)_H(+) ANTIPORTER 2-RELATED"/>
    <property type="match status" value="1"/>
</dbReference>
<accession>E7QND7</accession>
<keyword evidence="10" id="KW-0520">NAD</keyword>
<dbReference type="eggNOG" id="arCOG01961">
    <property type="taxonomic scope" value="Archaea"/>
</dbReference>
<reference evidence="19" key="2">
    <citation type="submission" date="2016-11" db="EMBL/GenBank/DDBJ databases">
        <authorList>
            <person name="Varghese N."/>
            <person name="Submissions S."/>
        </authorList>
    </citation>
    <scope>NUCLEOTIDE SEQUENCE [LARGE SCALE GENOMIC DNA]</scope>
    <source>
        <strain evidence="19">DX253</strain>
    </source>
</reference>
<feature type="domain" description="RCK C-terminal" evidence="15">
    <location>
        <begin position="547"/>
        <end position="629"/>
    </location>
</feature>
<dbReference type="Proteomes" id="UP000184203">
    <property type="component" value="Unassembled WGS sequence"/>
</dbReference>
<keyword evidence="6" id="KW-0633">Potassium transport</keyword>
<keyword evidence="11" id="KW-0406">Ion transport</keyword>
<feature type="transmembrane region" description="Helical" evidence="13">
    <location>
        <begin position="160"/>
        <end position="179"/>
    </location>
</feature>
<dbReference type="Pfam" id="PF00999">
    <property type="entry name" value="Na_H_Exchanger"/>
    <property type="match status" value="1"/>
</dbReference>
<feature type="transmembrane region" description="Helical" evidence="13">
    <location>
        <begin position="6"/>
        <end position="28"/>
    </location>
</feature>